<dbReference type="Proteomes" id="UP001597111">
    <property type="component" value="Unassembled WGS sequence"/>
</dbReference>
<feature type="domain" description="DNA primase large subunit C-terminal" evidence="9">
    <location>
        <begin position="252"/>
        <end position="350"/>
    </location>
</feature>
<dbReference type="GO" id="GO:1990077">
    <property type="term" value="C:primosome complex"/>
    <property type="evidence" value="ECO:0007669"/>
    <property type="project" value="UniProtKB-KW"/>
</dbReference>
<sequence length="379" mass="41885">MQPIHARYPFFDEAREAVGELGASVPELAASGDPAVERGRERVERALTEGTTAPAEPGRWSDEAELLSYPVARVLVSLLSEEKAVEKYAAAEASTAAARFAEDVTGDDDGLRSTTDASVSLPRILREFELDGAVREERLAGAERNRSAGATDRDWYRVGVEQYLLLTDDWGEEWRLVNRELADGEVRVQRGELYGADGEGLLVEAVRRRVAAGLPFDLGDDRRDTLEDALAEPLSALRDLLGERVAVRDIDAVVPELFPDCLDELLTRAESEALDDTESFALLSFLAAIGLDADGAAAFCADTTLEEAQVRYAVERLGEKRGAQYPPPSCETLESYGICTNQNGHRERANHPLVLYRERLRETPPEERVDWREREPAQS</sequence>
<protein>
    <recommendedName>
        <fullName evidence="8">DNA primase large subunit PriL</fullName>
    </recommendedName>
</protein>
<keyword evidence="3 8" id="KW-0639">Primosome</keyword>
<comment type="function">
    <text evidence="8">Regulatory subunit of DNA primase, an RNA polymerase that catalyzes the synthesis of short RNA molecules used as primers for DNA polymerase during DNA replication. Stabilizes and modulates the activity of the small subunit, increasing the rate of DNA synthesis, and conferring RNA synthesis capability. The DNA polymerase activity may enable DNA primase to also catalyze primer extension after primer synthesis. May also play a role in DNA repair.</text>
</comment>
<dbReference type="HAMAP" id="MF_00701">
    <property type="entry name" value="DNA_primase_lrg_arc"/>
    <property type="match status" value="1"/>
</dbReference>
<dbReference type="GO" id="GO:0006269">
    <property type="term" value="P:DNA replication, synthesis of primer"/>
    <property type="evidence" value="ECO:0007669"/>
    <property type="project" value="UniProtKB-UniRule"/>
</dbReference>
<comment type="subunit">
    <text evidence="8">Heterodimer of a small subunit (PriS) and a large subunit (PriL).</text>
</comment>
<organism evidence="10 11">
    <name type="scientific">Halolamina salina</name>
    <dbReference type="NCBI Taxonomy" id="1220023"/>
    <lineage>
        <taxon>Archaea</taxon>
        <taxon>Methanobacteriati</taxon>
        <taxon>Methanobacteriota</taxon>
        <taxon>Stenosarchaea group</taxon>
        <taxon>Halobacteria</taxon>
        <taxon>Halobacteriales</taxon>
        <taxon>Haloferacaceae</taxon>
    </lineage>
</organism>
<keyword evidence="11" id="KW-1185">Reference proteome</keyword>
<dbReference type="AlphaFoldDB" id="A0ABD6B972"/>
<dbReference type="InterPro" id="IPR023642">
    <property type="entry name" value="DNA_primase_lsu_PriL"/>
</dbReference>
<dbReference type="Pfam" id="PF04104">
    <property type="entry name" value="DNA_primase_lrg"/>
    <property type="match status" value="1"/>
</dbReference>
<dbReference type="GO" id="GO:0046872">
    <property type="term" value="F:metal ion binding"/>
    <property type="evidence" value="ECO:0007669"/>
    <property type="project" value="UniProtKB-KW"/>
</dbReference>
<evidence type="ECO:0000256" key="3">
    <source>
        <dbReference type="ARBA" id="ARBA00022515"/>
    </source>
</evidence>
<evidence type="ECO:0000259" key="9">
    <source>
        <dbReference type="Pfam" id="PF04104"/>
    </source>
</evidence>
<evidence type="ECO:0000256" key="1">
    <source>
        <dbReference type="ARBA" id="ARBA00001966"/>
    </source>
</evidence>
<evidence type="ECO:0000313" key="10">
    <source>
        <dbReference type="EMBL" id="MFD1527171.1"/>
    </source>
</evidence>
<dbReference type="EMBL" id="JBHUDH010000151">
    <property type="protein sequence ID" value="MFD1527171.1"/>
    <property type="molecule type" value="Genomic_DNA"/>
</dbReference>
<accession>A0ABD6B972</accession>
<keyword evidence="6" id="KW-0408">Iron</keyword>
<comment type="caution">
    <text evidence="10">The sequence shown here is derived from an EMBL/GenBank/DDBJ whole genome shotgun (WGS) entry which is preliminary data.</text>
</comment>
<keyword evidence="7" id="KW-0411">Iron-sulfur</keyword>
<evidence type="ECO:0000256" key="6">
    <source>
        <dbReference type="ARBA" id="ARBA00023004"/>
    </source>
</evidence>
<dbReference type="InterPro" id="IPR058560">
    <property type="entry name" value="DNA_primase_C"/>
</dbReference>
<evidence type="ECO:0000313" key="11">
    <source>
        <dbReference type="Proteomes" id="UP001597111"/>
    </source>
</evidence>
<evidence type="ECO:0000256" key="2">
    <source>
        <dbReference type="ARBA" id="ARBA00022485"/>
    </source>
</evidence>
<evidence type="ECO:0000256" key="4">
    <source>
        <dbReference type="ARBA" id="ARBA00022705"/>
    </source>
</evidence>
<comment type="cofactor">
    <cofactor evidence="1">
        <name>[4Fe-4S] cluster</name>
        <dbReference type="ChEBI" id="CHEBI:49883"/>
    </cofactor>
</comment>
<evidence type="ECO:0000256" key="5">
    <source>
        <dbReference type="ARBA" id="ARBA00022723"/>
    </source>
</evidence>
<gene>
    <name evidence="8" type="primary">priL</name>
    <name evidence="10" type="ORF">ACFR9S_12860</name>
</gene>
<comment type="similarity">
    <text evidence="8">Belongs to the eukaryotic-type primase large subunit family.</text>
</comment>
<dbReference type="GO" id="GO:0051539">
    <property type="term" value="F:4 iron, 4 sulfur cluster binding"/>
    <property type="evidence" value="ECO:0007669"/>
    <property type="project" value="UniProtKB-KW"/>
</dbReference>
<dbReference type="RefSeq" id="WP_379818825.1">
    <property type="nucleotide sequence ID" value="NZ_JBHUDH010000151.1"/>
</dbReference>
<evidence type="ECO:0000256" key="7">
    <source>
        <dbReference type="ARBA" id="ARBA00023014"/>
    </source>
</evidence>
<dbReference type="SUPFAM" id="SSF140914">
    <property type="entry name" value="PriB N-terminal domain-like"/>
    <property type="match status" value="1"/>
</dbReference>
<proteinExistence type="inferred from homology"/>
<dbReference type="CDD" id="cd06560">
    <property type="entry name" value="PriL"/>
    <property type="match status" value="1"/>
</dbReference>
<reference evidence="10 11" key="1">
    <citation type="journal article" date="2019" name="Int. J. Syst. Evol. Microbiol.">
        <title>The Global Catalogue of Microorganisms (GCM) 10K type strain sequencing project: providing services to taxonomists for standard genome sequencing and annotation.</title>
        <authorList>
            <consortium name="The Broad Institute Genomics Platform"/>
            <consortium name="The Broad Institute Genome Sequencing Center for Infectious Disease"/>
            <person name="Wu L."/>
            <person name="Ma J."/>
        </authorList>
    </citation>
    <scope>NUCLEOTIDE SEQUENCE [LARGE SCALE GENOMIC DNA]</scope>
    <source>
        <strain evidence="10 11">CGMCC 1.12285</strain>
    </source>
</reference>
<dbReference type="Pfam" id="PF26466">
    <property type="entry name" value="DNA_primase_lrg_N"/>
    <property type="match status" value="1"/>
</dbReference>
<keyword evidence="5" id="KW-0479">Metal-binding</keyword>
<comment type="caution">
    <text evidence="8">Lacks conserved residue(s) required for the propagation of feature annotation.</text>
</comment>
<keyword evidence="2" id="KW-0004">4Fe-4S</keyword>
<name>A0ABD6B972_9EURY</name>
<keyword evidence="4 8" id="KW-0235">DNA replication</keyword>
<evidence type="ECO:0000256" key="8">
    <source>
        <dbReference type="HAMAP-Rule" id="MF_00701"/>
    </source>
</evidence>